<evidence type="ECO:0008006" key="4">
    <source>
        <dbReference type="Google" id="ProtNLM"/>
    </source>
</evidence>
<organism evidence="2 3">
    <name type="scientific">Streptomyces phage Warpy</name>
    <dbReference type="NCBI Taxonomy" id="2015805"/>
    <lineage>
        <taxon>Viruses</taxon>
        <taxon>Duplodnaviria</taxon>
        <taxon>Heunggongvirae</taxon>
        <taxon>Uroviricota</taxon>
        <taxon>Caudoviricetes</taxon>
        <taxon>Stanwilliamsviridae</taxon>
        <taxon>Boydwoodruffvirinae</taxon>
        <taxon>Samistivirus</taxon>
        <taxon>Samistivirus jay2jay</taxon>
    </lineage>
</organism>
<dbReference type="EMBL" id="MF358541">
    <property type="protein sequence ID" value="ASN73180.1"/>
    <property type="molecule type" value="Genomic_DNA"/>
</dbReference>
<feature type="transmembrane region" description="Helical" evidence="1">
    <location>
        <begin position="24"/>
        <end position="45"/>
    </location>
</feature>
<proteinExistence type="predicted"/>
<keyword evidence="1" id="KW-0472">Membrane</keyword>
<evidence type="ECO:0000313" key="3">
    <source>
        <dbReference type="Proteomes" id="UP000225633"/>
    </source>
</evidence>
<keyword evidence="1" id="KW-1133">Transmembrane helix</keyword>
<evidence type="ECO:0000313" key="2">
    <source>
        <dbReference type="EMBL" id="ASN73180.1"/>
    </source>
</evidence>
<dbReference type="Proteomes" id="UP000225633">
    <property type="component" value="Segment"/>
</dbReference>
<gene>
    <name evidence="2" type="ORF">SEA_WARPY_111</name>
</gene>
<keyword evidence="1" id="KW-0812">Transmembrane</keyword>
<accession>A0A221SB13</accession>
<protein>
    <recommendedName>
        <fullName evidence="4">Holin</fullName>
    </recommendedName>
</protein>
<reference evidence="2 3" key="1">
    <citation type="submission" date="2017-06" db="EMBL/GenBank/DDBJ databases">
        <authorList>
            <person name="Mageeney C.M."/>
            <person name="Schlegel L.E."/>
            <person name="Pike K.C."/>
            <person name="Kenna M.A."/>
            <person name="Ware V.C."/>
            <person name="Garlena R.A."/>
            <person name="Russell D.A."/>
            <person name="Pope W.H."/>
            <person name="Jacobs-Sera D."/>
            <person name="Hendrix R.W."/>
            <person name="Hatfull G.F."/>
        </authorList>
    </citation>
    <scope>NUCLEOTIDE SEQUENCE [LARGE SCALE GENOMIC DNA]</scope>
</reference>
<name>A0A221SB13_9CAUD</name>
<sequence>MWTAGVIFYLAVCAYLCKKKGWQIHYLLWGAVGGLMLATLVPSLPAQTKQTMENMGNAVVSIVQSADIGGQG</sequence>
<evidence type="ECO:0000256" key="1">
    <source>
        <dbReference type="SAM" id="Phobius"/>
    </source>
</evidence>